<dbReference type="InterPro" id="IPR011989">
    <property type="entry name" value="ARM-like"/>
</dbReference>
<gene>
    <name evidence="2" type="ORF">AMON00008_LOCUS22474</name>
</gene>
<feature type="compositionally biased region" description="Basic and acidic residues" evidence="1">
    <location>
        <begin position="351"/>
        <end position="372"/>
    </location>
</feature>
<dbReference type="EMBL" id="HBNR01032758">
    <property type="protein sequence ID" value="CAE4587509.1"/>
    <property type="molecule type" value="Transcribed_RNA"/>
</dbReference>
<feature type="compositionally biased region" description="Basic and acidic residues" evidence="1">
    <location>
        <begin position="387"/>
        <end position="397"/>
    </location>
</feature>
<evidence type="ECO:0008006" key="3">
    <source>
        <dbReference type="Google" id="ProtNLM"/>
    </source>
</evidence>
<sequence>MRSCSLPGPVEDGLLLGRRSAPTAHHEAMFDFDEADTEHPAAGLSGEDEESQAAAAIERLRSTEWQIRWDAWRSLAKLGLAAASRIKALELLAQRERDSDVRKTARAAVAEVRAAEERRLLDPWRICETVSWASTALSDPAWDVRRDACRLLGKAGPQSEPYLRALHRISEKDEDMEVRKEARSALQVLRVAGLVPPTPVAAEAEERLASADVDVDLGGLASGPMETGPHATFRVLNEDLRMRLERDSMTPAEITEVWEKQWGIQYARRFSFMVLVASRERLLDPRADLIPCSPVPVRVHVKSPGLLYNLKAALKRFGESPAEEVFNGREAIRQQIELAARKKRQLQTGELEERRGREAAAAEPDPEGRASPEAEQEPEVISEVEEERGAVQEKMREEEEEAEEID</sequence>
<reference evidence="2" key="1">
    <citation type="submission" date="2021-01" db="EMBL/GenBank/DDBJ databases">
        <authorList>
            <person name="Corre E."/>
            <person name="Pelletier E."/>
            <person name="Niang G."/>
            <person name="Scheremetjew M."/>
            <person name="Finn R."/>
            <person name="Kale V."/>
            <person name="Holt S."/>
            <person name="Cochrane G."/>
            <person name="Meng A."/>
            <person name="Brown T."/>
            <person name="Cohen L."/>
        </authorList>
    </citation>
    <scope>NUCLEOTIDE SEQUENCE</scope>
    <source>
        <strain evidence="2">CCMP3105</strain>
    </source>
</reference>
<organism evidence="2">
    <name type="scientific">Alexandrium monilatum</name>
    <dbReference type="NCBI Taxonomy" id="311494"/>
    <lineage>
        <taxon>Eukaryota</taxon>
        <taxon>Sar</taxon>
        <taxon>Alveolata</taxon>
        <taxon>Dinophyceae</taxon>
        <taxon>Gonyaulacales</taxon>
        <taxon>Pyrocystaceae</taxon>
        <taxon>Alexandrium</taxon>
    </lineage>
</organism>
<protein>
    <recommendedName>
        <fullName evidence="3">HEAT repeat domain-containing protein</fullName>
    </recommendedName>
</protein>
<dbReference type="SUPFAM" id="SSF48371">
    <property type="entry name" value="ARM repeat"/>
    <property type="match status" value="1"/>
</dbReference>
<dbReference type="Gene3D" id="1.25.10.10">
    <property type="entry name" value="Leucine-rich Repeat Variant"/>
    <property type="match status" value="1"/>
</dbReference>
<evidence type="ECO:0000313" key="2">
    <source>
        <dbReference type="EMBL" id="CAE4587509.1"/>
    </source>
</evidence>
<dbReference type="InterPro" id="IPR016024">
    <property type="entry name" value="ARM-type_fold"/>
</dbReference>
<accession>A0A7S4QLT9</accession>
<name>A0A7S4QLT9_9DINO</name>
<feature type="compositionally biased region" description="Acidic residues" evidence="1">
    <location>
        <begin position="374"/>
        <end position="386"/>
    </location>
</feature>
<proteinExistence type="predicted"/>
<evidence type="ECO:0000256" key="1">
    <source>
        <dbReference type="SAM" id="MobiDB-lite"/>
    </source>
</evidence>
<dbReference type="AlphaFoldDB" id="A0A7S4QLT9"/>
<feature type="region of interest" description="Disordered" evidence="1">
    <location>
        <begin position="343"/>
        <end position="406"/>
    </location>
</feature>